<dbReference type="Pfam" id="PF00172">
    <property type="entry name" value="Zn_clus"/>
    <property type="match status" value="1"/>
</dbReference>
<keyword evidence="2" id="KW-0238">DNA-binding</keyword>
<gene>
    <name evidence="7" type="ORF">PDE_03898</name>
</gene>
<sequence length="259" mass="27976">MAPCLRKTSISISNSSSTSSSTSTTSPTHNNRHRSHKGCWTCKRKRIHCDETHPGCQNCTSKGVVCEGYEIRLRWGSGIASRGRYNGAAKPSVECIPPPSKRRWDLRNKSRRRSDDMGESVVTTGAAGGGGDGSEGDEQGQPVLLVLGSGLNGEIGGGTRTAYLIPTNPTIKELHSTNPPPPATNQVPATVNILNEPPQGDHFPSDYLNITKHFQLPVSTRILEPQPSSPTHHLLSPSMRHGYQTSRSSSMNGRRSVFA</sequence>
<protein>
    <recommendedName>
        <fullName evidence="6">Zn(2)-C6 fungal-type domain-containing protein</fullName>
    </recommendedName>
</protein>
<keyword evidence="4" id="KW-0539">Nucleus</keyword>
<dbReference type="Proteomes" id="UP000019376">
    <property type="component" value="Unassembled WGS sequence"/>
</dbReference>
<dbReference type="InterPro" id="IPR050675">
    <property type="entry name" value="OAF3"/>
</dbReference>
<dbReference type="CDD" id="cd00067">
    <property type="entry name" value="GAL4"/>
    <property type="match status" value="1"/>
</dbReference>
<evidence type="ECO:0000313" key="7">
    <source>
        <dbReference type="EMBL" id="EPS28952.1"/>
    </source>
</evidence>
<organism evidence="7 8">
    <name type="scientific">Penicillium oxalicum (strain 114-2 / CGMCC 5302)</name>
    <name type="common">Penicillium decumbens</name>
    <dbReference type="NCBI Taxonomy" id="933388"/>
    <lineage>
        <taxon>Eukaryota</taxon>
        <taxon>Fungi</taxon>
        <taxon>Dikarya</taxon>
        <taxon>Ascomycota</taxon>
        <taxon>Pezizomycotina</taxon>
        <taxon>Eurotiomycetes</taxon>
        <taxon>Eurotiomycetidae</taxon>
        <taxon>Eurotiales</taxon>
        <taxon>Aspergillaceae</taxon>
        <taxon>Penicillium</taxon>
    </lineage>
</organism>
<evidence type="ECO:0000256" key="3">
    <source>
        <dbReference type="ARBA" id="ARBA00023163"/>
    </source>
</evidence>
<evidence type="ECO:0000256" key="5">
    <source>
        <dbReference type="SAM" id="MobiDB-lite"/>
    </source>
</evidence>
<feature type="region of interest" description="Disordered" evidence="5">
    <location>
        <begin position="86"/>
        <end position="140"/>
    </location>
</feature>
<dbReference type="EMBL" id="KB644411">
    <property type="protein sequence ID" value="EPS28952.1"/>
    <property type="molecule type" value="Genomic_DNA"/>
</dbReference>
<dbReference type="InterPro" id="IPR001138">
    <property type="entry name" value="Zn2Cys6_DnaBD"/>
</dbReference>
<name>S8B397_PENO1</name>
<feature type="region of interest" description="Disordered" evidence="5">
    <location>
        <begin position="1"/>
        <end position="36"/>
    </location>
</feature>
<evidence type="ECO:0000256" key="4">
    <source>
        <dbReference type="ARBA" id="ARBA00023242"/>
    </source>
</evidence>
<dbReference type="PROSITE" id="PS50048">
    <property type="entry name" value="ZN2_CY6_FUNGAL_2"/>
    <property type="match status" value="1"/>
</dbReference>
<reference evidence="7 8" key="1">
    <citation type="journal article" date="2013" name="PLoS ONE">
        <title>Genomic and secretomic analyses reveal unique features of the lignocellulolytic enzyme system of Penicillium decumbens.</title>
        <authorList>
            <person name="Liu G."/>
            <person name="Zhang L."/>
            <person name="Wei X."/>
            <person name="Zou G."/>
            <person name="Qin Y."/>
            <person name="Ma L."/>
            <person name="Li J."/>
            <person name="Zheng H."/>
            <person name="Wang S."/>
            <person name="Wang C."/>
            <person name="Xun L."/>
            <person name="Zhao G.-P."/>
            <person name="Zhou Z."/>
            <person name="Qu Y."/>
        </authorList>
    </citation>
    <scope>NUCLEOTIDE SEQUENCE [LARGE SCALE GENOMIC DNA]</scope>
    <source>
        <strain evidence="8">114-2 / CGMCC 5302</strain>
    </source>
</reference>
<dbReference type="AlphaFoldDB" id="S8B397"/>
<dbReference type="GO" id="GO:0000981">
    <property type="term" value="F:DNA-binding transcription factor activity, RNA polymerase II-specific"/>
    <property type="evidence" value="ECO:0007669"/>
    <property type="project" value="InterPro"/>
</dbReference>
<dbReference type="OrthoDB" id="3477330at2759"/>
<keyword evidence="3" id="KW-0804">Transcription</keyword>
<dbReference type="HOGENOM" id="CLU_1074035_0_0_1"/>
<dbReference type="Gene3D" id="4.10.240.10">
    <property type="entry name" value="Zn(2)-C6 fungal-type DNA-binding domain"/>
    <property type="match status" value="1"/>
</dbReference>
<accession>S8B397</accession>
<dbReference type="GO" id="GO:0003677">
    <property type="term" value="F:DNA binding"/>
    <property type="evidence" value="ECO:0007669"/>
    <property type="project" value="UniProtKB-KW"/>
</dbReference>
<dbReference type="STRING" id="933388.S8B397"/>
<evidence type="ECO:0000259" key="6">
    <source>
        <dbReference type="PROSITE" id="PS50048"/>
    </source>
</evidence>
<feature type="compositionally biased region" description="Low complexity" evidence="5">
    <location>
        <begin position="8"/>
        <end position="26"/>
    </location>
</feature>
<keyword evidence="8" id="KW-1185">Reference proteome</keyword>
<dbReference type="PANTHER" id="PTHR31069">
    <property type="entry name" value="OLEATE-ACTIVATED TRANSCRIPTION FACTOR 1-RELATED"/>
    <property type="match status" value="1"/>
</dbReference>
<feature type="domain" description="Zn(2)-C6 fungal-type" evidence="6">
    <location>
        <begin position="38"/>
        <end position="66"/>
    </location>
</feature>
<dbReference type="SUPFAM" id="SSF57701">
    <property type="entry name" value="Zn2/Cys6 DNA-binding domain"/>
    <property type="match status" value="1"/>
</dbReference>
<feature type="compositionally biased region" description="Polar residues" evidence="5">
    <location>
        <begin position="243"/>
        <end position="253"/>
    </location>
</feature>
<dbReference type="InterPro" id="IPR036864">
    <property type="entry name" value="Zn2-C6_fun-type_DNA-bd_sf"/>
</dbReference>
<dbReference type="PROSITE" id="PS00463">
    <property type="entry name" value="ZN2_CY6_FUNGAL_1"/>
    <property type="match status" value="1"/>
</dbReference>
<dbReference type="PANTHER" id="PTHR31069:SF32">
    <property type="entry name" value="ARGININE METABOLISM REGULATION PROTEIN II"/>
    <property type="match status" value="1"/>
</dbReference>
<evidence type="ECO:0000256" key="1">
    <source>
        <dbReference type="ARBA" id="ARBA00023015"/>
    </source>
</evidence>
<evidence type="ECO:0000256" key="2">
    <source>
        <dbReference type="ARBA" id="ARBA00023125"/>
    </source>
</evidence>
<feature type="compositionally biased region" description="Basic and acidic residues" evidence="5">
    <location>
        <begin position="102"/>
        <end position="116"/>
    </location>
</feature>
<feature type="region of interest" description="Disordered" evidence="5">
    <location>
        <begin position="224"/>
        <end position="259"/>
    </location>
</feature>
<keyword evidence="1" id="KW-0805">Transcription regulation</keyword>
<dbReference type="GO" id="GO:0008270">
    <property type="term" value="F:zinc ion binding"/>
    <property type="evidence" value="ECO:0007669"/>
    <property type="project" value="InterPro"/>
</dbReference>
<evidence type="ECO:0000313" key="8">
    <source>
        <dbReference type="Proteomes" id="UP000019376"/>
    </source>
</evidence>
<proteinExistence type="predicted"/>
<feature type="compositionally biased region" description="Low complexity" evidence="5">
    <location>
        <begin position="225"/>
        <end position="238"/>
    </location>
</feature>
<dbReference type="SMART" id="SM00066">
    <property type="entry name" value="GAL4"/>
    <property type="match status" value="1"/>
</dbReference>